<comment type="caution">
    <text evidence="1">The sequence shown here is derived from an EMBL/GenBank/DDBJ whole genome shotgun (WGS) entry which is preliminary data.</text>
</comment>
<reference evidence="1 2" key="1">
    <citation type="submission" date="2023-11" db="EMBL/GenBank/DDBJ databases">
        <title>Lentzea sokolovensis, sp. nov., Lentzea kristufkii, sp. nov., and Lentzea miocenensis, sp. nov., rare actinobacteria from Sokolov Coal Basin, Miocene lacustrine sediment, Czech Republic.</title>
        <authorList>
            <person name="Lara A."/>
            <person name="Kotroba L."/>
            <person name="Nouioui I."/>
            <person name="Neumann-Schaal M."/>
            <person name="Mast Y."/>
            <person name="Chronakova A."/>
        </authorList>
    </citation>
    <scope>NUCLEOTIDE SEQUENCE [LARGE SCALE GENOMIC DNA]</scope>
    <source>
        <strain evidence="1 2">BCCO 10_0061</strain>
    </source>
</reference>
<sequence length="68" mass="6853">MTTAAVAVAGVVIASPAQAKPLRAECSRVTDIGLTIRDGNVIKGSGSATPCGSGYLVVTVQRLRALGR</sequence>
<accession>A0ABU4VAC6</accession>
<dbReference type="RefSeq" id="WP_319980693.1">
    <property type="nucleotide sequence ID" value="NZ_JAXAVU010000016.1"/>
</dbReference>
<evidence type="ECO:0000313" key="2">
    <source>
        <dbReference type="Proteomes" id="UP001285352"/>
    </source>
</evidence>
<keyword evidence="2" id="KW-1185">Reference proteome</keyword>
<proteinExistence type="predicted"/>
<name>A0ABU4VAC6_9PSEU</name>
<organism evidence="1 2">
    <name type="scientific">Lentzea sokolovensis</name>
    <dbReference type="NCBI Taxonomy" id="3095429"/>
    <lineage>
        <taxon>Bacteria</taxon>
        <taxon>Bacillati</taxon>
        <taxon>Actinomycetota</taxon>
        <taxon>Actinomycetes</taxon>
        <taxon>Pseudonocardiales</taxon>
        <taxon>Pseudonocardiaceae</taxon>
        <taxon>Lentzea</taxon>
    </lineage>
</organism>
<protein>
    <submittedName>
        <fullName evidence="1">Uncharacterized protein</fullName>
    </submittedName>
</protein>
<gene>
    <name evidence="1" type="ORF">SK854_41845</name>
</gene>
<dbReference type="EMBL" id="JAXAVU010000016">
    <property type="protein sequence ID" value="MDX8148719.1"/>
    <property type="molecule type" value="Genomic_DNA"/>
</dbReference>
<dbReference type="Proteomes" id="UP001285352">
    <property type="component" value="Unassembled WGS sequence"/>
</dbReference>
<evidence type="ECO:0000313" key="1">
    <source>
        <dbReference type="EMBL" id="MDX8148719.1"/>
    </source>
</evidence>